<evidence type="ECO:0000313" key="4">
    <source>
        <dbReference type="EMBL" id="PLC52618.1"/>
    </source>
</evidence>
<dbReference type="OrthoDB" id="8686224at2"/>
<sequence>MSIKLSALAIGITLAYGATAAMAADEASIYQQGWFNDASVEQYDNSGAVASISQSGFGNDGVILQQRVTNSLAAITQDGSAGTATINQGGQLGVGQWVRTGGHHGGGWQYVPGQWSNGVNQTAHIEQKSGGYSNDAWITQTGSNVDAIIVQDGVLNTAGIVQHGTGGAHNEGTIDQRGKYNDAYITQNGSNLVANISQRGMGHEATVQQTGSDKLATVSQSNGYRNVAYINQR</sequence>
<dbReference type="Pfam" id="PF07012">
    <property type="entry name" value="Curlin_rpt"/>
    <property type="match status" value="1"/>
</dbReference>
<comment type="similarity">
    <text evidence="1">Belongs to the CsgA/CsgB family.</text>
</comment>
<feature type="signal peptide" evidence="3">
    <location>
        <begin position="1"/>
        <end position="23"/>
    </location>
</feature>
<dbReference type="AlphaFoldDB" id="A0A2N4UC73"/>
<evidence type="ECO:0008006" key="6">
    <source>
        <dbReference type="Google" id="ProtNLM"/>
    </source>
</evidence>
<name>A0A2N4UC73_9BURK</name>
<dbReference type="RefSeq" id="WP_102071354.1">
    <property type="nucleotide sequence ID" value="NZ_PDNV01000012.1"/>
</dbReference>
<evidence type="ECO:0000256" key="3">
    <source>
        <dbReference type="SAM" id="SignalP"/>
    </source>
</evidence>
<dbReference type="InterPro" id="IPR009742">
    <property type="entry name" value="Curlin_rpt"/>
</dbReference>
<gene>
    <name evidence="4" type="ORF">CR155_17670</name>
</gene>
<dbReference type="EMBL" id="PDNV01000012">
    <property type="protein sequence ID" value="PLC52618.1"/>
    <property type="molecule type" value="Genomic_DNA"/>
</dbReference>
<feature type="chain" id="PRO_5014632880" description="Curlin associated repeat-containing protein" evidence="3">
    <location>
        <begin position="24"/>
        <end position="233"/>
    </location>
</feature>
<dbReference type="Proteomes" id="UP000234328">
    <property type="component" value="Unassembled WGS sequence"/>
</dbReference>
<protein>
    <recommendedName>
        <fullName evidence="6">Curlin associated repeat-containing protein</fullName>
    </recommendedName>
</protein>
<evidence type="ECO:0000256" key="2">
    <source>
        <dbReference type="ARBA" id="ARBA00022729"/>
    </source>
</evidence>
<organism evidence="4 5">
    <name type="scientific">Pollutimonas nitritireducens</name>
    <dbReference type="NCBI Taxonomy" id="2045209"/>
    <lineage>
        <taxon>Bacteria</taxon>
        <taxon>Pseudomonadati</taxon>
        <taxon>Pseudomonadota</taxon>
        <taxon>Betaproteobacteria</taxon>
        <taxon>Burkholderiales</taxon>
        <taxon>Alcaligenaceae</taxon>
        <taxon>Pollutimonas</taxon>
    </lineage>
</organism>
<accession>A0A2N4UC73</accession>
<dbReference type="GO" id="GO:0009289">
    <property type="term" value="C:pilus"/>
    <property type="evidence" value="ECO:0007669"/>
    <property type="project" value="InterPro"/>
</dbReference>
<keyword evidence="2 3" id="KW-0732">Signal</keyword>
<comment type="caution">
    <text evidence="4">The sequence shown here is derived from an EMBL/GenBank/DDBJ whole genome shotgun (WGS) entry which is preliminary data.</text>
</comment>
<reference evidence="4 5" key="1">
    <citation type="submission" date="2017-10" db="EMBL/GenBank/DDBJ databases">
        <title>Two draft genome sequences of Pusillimonas sp. strains isolated from a nitrate- and radionuclide-contaminated groundwater in Russia.</title>
        <authorList>
            <person name="Grouzdev D.S."/>
            <person name="Tourova T.P."/>
            <person name="Goeva M.A."/>
            <person name="Babich T.L."/>
            <person name="Sokolova D.S."/>
            <person name="Abdullin R."/>
            <person name="Poltaraus A.B."/>
            <person name="Toshchakov S.V."/>
            <person name="Nazina T.N."/>
        </authorList>
    </citation>
    <scope>NUCLEOTIDE SEQUENCE [LARGE SCALE GENOMIC DNA]</scope>
    <source>
        <strain evidence="4 5">JR1/69-2-13</strain>
    </source>
</reference>
<evidence type="ECO:0000313" key="5">
    <source>
        <dbReference type="Proteomes" id="UP000234328"/>
    </source>
</evidence>
<evidence type="ECO:0000256" key="1">
    <source>
        <dbReference type="ARBA" id="ARBA00009766"/>
    </source>
</evidence>
<proteinExistence type="inferred from homology"/>
<keyword evidence="5" id="KW-1185">Reference proteome</keyword>
<dbReference type="GO" id="GO:0007155">
    <property type="term" value="P:cell adhesion"/>
    <property type="evidence" value="ECO:0007669"/>
    <property type="project" value="InterPro"/>
</dbReference>